<name>A0A1W1HF05_9BACT</name>
<evidence type="ECO:0000313" key="2">
    <source>
        <dbReference type="Proteomes" id="UP000191931"/>
    </source>
</evidence>
<dbReference type="EMBL" id="FWEV01000186">
    <property type="protein sequence ID" value="SLM31069.1"/>
    <property type="molecule type" value="Genomic_DNA"/>
</dbReference>
<keyword evidence="2" id="KW-1185">Reference proteome</keyword>
<accession>A0A1W1HF05</accession>
<organism evidence="1 2">
    <name type="scientific">Desulfamplus magnetovallimortis</name>
    <dbReference type="NCBI Taxonomy" id="1246637"/>
    <lineage>
        <taxon>Bacteria</taxon>
        <taxon>Pseudomonadati</taxon>
        <taxon>Thermodesulfobacteriota</taxon>
        <taxon>Desulfobacteria</taxon>
        <taxon>Desulfobacterales</taxon>
        <taxon>Desulfobacteraceae</taxon>
        <taxon>Desulfamplus</taxon>
    </lineage>
</organism>
<dbReference type="Proteomes" id="UP000191931">
    <property type="component" value="Unassembled WGS sequence"/>
</dbReference>
<gene>
    <name evidence="1" type="ORF">MTBBW1_2660002</name>
</gene>
<sequence>MTESENITISHIYLDKHNKLSKISLEKDTAITGLLSYNKKEGFIRIPYKMDIDQILDEFRTHSAGVKIAFKTNSTLFRLSFQEPPKVLGSDCFSQFAKGAIDVAINGKLQIPLSLGDPYHTNYIYDYALKNFSVTNTSNIMKENKNGQLMKKVEIFLPSYIKCPEFDIYIEKNTIAIPDKYCNTKTIPSPIMPP</sequence>
<dbReference type="Gene3D" id="2.60.120.260">
    <property type="entry name" value="Galactose-binding domain-like"/>
    <property type="match status" value="1"/>
</dbReference>
<evidence type="ECO:0000313" key="1">
    <source>
        <dbReference type="EMBL" id="SLM31069.1"/>
    </source>
</evidence>
<dbReference type="AlphaFoldDB" id="A0A1W1HF05"/>
<dbReference type="STRING" id="1246637.MTBBW1_2660002"/>
<proteinExistence type="predicted"/>
<protein>
    <submittedName>
        <fullName evidence="1">Uncharacterized protein</fullName>
    </submittedName>
</protein>
<reference evidence="1 2" key="1">
    <citation type="submission" date="2017-03" db="EMBL/GenBank/DDBJ databases">
        <authorList>
            <person name="Afonso C.L."/>
            <person name="Miller P.J."/>
            <person name="Scott M.A."/>
            <person name="Spackman E."/>
            <person name="Goraichik I."/>
            <person name="Dimitrov K.M."/>
            <person name="Suarez D.L."/>
            <person name="Swayne D.E."/>
        </authorList>
    </citation>
    <scope>NUCLEOTIDE SEQUENCE [LARGE SCALE GENOMIC DNA]</scope>
    <source>
        <strain evidence="1">PRJEB14757</strain>
    </source>
</reference>
<dbReference type="RefSeq" id="WP_080809858.1">
    <property type="nucleotide sequence ID" value="NZ_LT828573.1"/>
</dbReference>